<keyword evidence="5 8" id="KW-0472">Membrane</keyword>
<organism evidence="11">
    <name type="scientific">Cyberlindnera fabianii</name>
    <name type="common">Yeast</name>
    <name type="synonym">Hansenula fabianii</name>
    <dbReference type="NCBI Taxonomy" id="36022"/>
    <lineage>
        <taxon>Eukaryota</taxon>
        <taxon>Fungi</taxon>
        <taxon>Dikarya</taxon>
        <taxon>Ascomycota</taxon>
        <taxon>Saccharomycotina</taxon>
        <taxon>Saccharomycetes</taxon>
        <taxon>Phaffomycetales</taxon>
        <taxon>Phaffomycetaceae</taxon>
        <taxon>Cyberlindnera</taxon>
    </lineage>
</organism>
<dbReference type="Pfam" id="PF06738">
    <property type="entry name" value="ThrE"/>
    <property type="match status" value="1"/>
</dbReference>
<reference evidence="11" key="1">
    <citation type="journal article" date="2014" name="Genome Announc.">
        <title>Genome sequence of the yeast Cyberlindnera fabianii (Hansenula fabianii).</title>
        <authorList>
            <person name="Freel K.C."/>
            <person name="Sarilar V."/>
            <person name="Neuveglise C."/>
            <person name="Devillers H."/>
            <person name="Friedrich A."/>
            <person name="Schacherer J."/>
        </authorList>
    </citation>
    <scope>NUCLEOTIDE SEQUENCE</scope>
    <source>
        <strain evidence="11">YJS4271</strain>
    </source>
</reference>
<comment type="subcellular location">
    <subcellularLocation>
        <location evidence="1">Membrane</location>
        <topology evidence="1">Multi-pass membrane protein</topology>
    </subcellularLocation>
</comment>
<dbReference type="PANTHER" id="PTHR31082:SF4">
    <property type="entry name" value="PHEROMONE-REGULATED MEMBRANE PROTEIN 10"/>
    <property type="match status" value="1"/>
</dbReference>
<feature type="transmembrane region" description="Helical" evidence="8">
    <location>
        <begin position="1027"/>
        <end position="1048"/>
    </location>
</feature>
<sequence>MSSRQNNSRPPTRSASPAGFRGPSSQSSTPSSTHQLQAPRPQLVRNASDTAVYSTSIMTLSKIYKEQHPSPPPQSKPKKSPPLRGFALSPTNSSKNIHKRVLSSSSVNDYFASAEGRSSSASAKSPSQVPEIGVTKASPGPRLPKFERVENVGSNPPPQRPGLTKQNLSSSKIYERRMKQFQDEINNTDEKDILSEADLAEEELADDEVDTKYKAKLDEMKKKDGTSFYNTDESDVDINSDDGDSNSPRDTAKESKSNTVSPDQHNDHASSSSASNNEGGGDGDDDDDEKKFHLKNLFRRKTLANVTSNDDTSTMNSDGTKKRSFLKRMALGEDDEFDHIPDDNLFMKFVNMSGGGMVPGAAKTTNQKQDDEEAQLENKETDIPLQNLDPEQEAKDLLDAHRHHYSNSTASSSKTRVDNSDESTLRPDDSSFLAPNPDYYLRSEDGVFDANLDGGDESYIAPPERVRGGVLSSLLKLYQNPAEASRSKLQLAGSTDVSPVNSALTTPIKEHENPYDVKGFGKRLKNFATGNKKKVTIDDQNLEEQQNMLHGQQQSTTDLTSSSDLLSPEHAKKAGSSSYLPSFNKTSRPQGVPAGMGPGLKPKLIKGASGMINKKREQARAKITVHIADLLQRQRFILRMAKTLMLYGAPTHRLEDYLRMTARVLEIDAQFIYLPGCMIVSFGDITTRTSEVQIVRCSQGLDLYKLHRVHRIYKQVIHDLVGVDEASTLLDDLLASKPTFSPWMCVLIYGLSSAFVTPWAFGGGWINLPVSFGIGCLVGFLQFILSPKSNLYSNVFEVGASIVVSFIARALASISGSDICYASVTQGCLALILPGWFILSGSLELQSRNLVSGSVRMFYAVIYSLFLGYGITLGAALYGWIDKSATSSTTCSDGISDWWRFLFVPLFTCGLATINQARLFQLPVMLFISCAGHVVSYFSGKHFYNSTQFTAAIASFVIGVLGNLYSRIFKGIAVSAMLPAVFVQIPGGMAAKDALLSGIQAANQITSNSSTSTTEQALSGMAVGINLIQVCIGITVGLFVSTIVVYPFGKRSTSVFTL</sequence>
<dbReference type="PhylomeDB" id="A0A061AXC6"/>
<feature type="transmembrane region" description="Helical" evidence="8">
    <location>
        <begin position="858"/>
        <end position="878"/>
    </location>
</feature>
<feature type="compositionally biased region" description="Low complexity" evidence="7">
    <location>
        <begin position="112"/>
        <end position="127"/>
    </location>
</feature>
<evidence type="ECO:0000313" key="11">
    <source>
        <dbReference type="EMBL" id="CDR40006.1"/>
    </source>
</evidence>
<evidence type="ECO:0000256" key="8">
    <source>
        <dbReference type="SAM" id="Phobius"/>
    </source>
</evidence>
<dbReference type="PANTHER" id="PTHR31082">
    <property type="entry name" value="PHEROMONE-REGULATED MEMBRANE PROTEIN 10"/>
    <property type="match status" value="1"/>
</dbReference>
<evidence type="ECO:0000256" key="4">
    <source>
        <dbReference type="ARBA" id="ARBA00022989"/>
    </source>
</evidence>
<feature type="transmembrane region" description="Helical" evidence="8">
    <location>
        <begin position="898"/>
        <end position="914"/>
    </location>
</feature>
<feature type="compositionally biased region" description="Basic residues" evidence="7">
    <location>
        <begin position="292"/>
        <end position="302"/>
    </location>
</feature>
<feature type="compositionally biased region" description="Acidic residues" evidence="7">
    <location>
        <begin position="198"/>
        <end position="209"/>
    </location>
</feature>
<feature type="transmembrane region" description="Helical" evidence="8">
    <location>
        <begin position="740"/>
        <end position="761"/>
    </location>
</feature>
<dbReference type="GO" id="GO:0022857">
    <property type="term" value="F:transmembrane transporter activity"/>
    <property type="evidence" value="ECO:0007669"/>
    <property type="project" value="InterPro"/>
</dbReference>
<feature type="compositionally biased region" description="Basic and acidic residues" evidence="7">
    <location>
        <begin position="415"/>
        <end position="429"/>
    </location>
</feature>
<feature type="compositionally biased region" description="Acidic residues" evidence="7">
    <location>
        <begin position="232"/>
        <end position="244"/>
    </location>
</feature>
<dbReference type="GO" id="GO:0016020">
    <property type="term" value="C:membrane"/>
    <property type="evidence" value="ECO:0007669"/>
    <property type="project" value="UniProtKB-SubCell"/>
</dbReference>
<feature type="region of interest" description="Disordered" evidence="7">
    <location>
        <begin position="1"/>
        <end position="50"/>
    </location>
</feature>
<dbReference type="InterPro" id="IPR024528">
    <property type="entry name" value="ThrE_2"/>
</dbReference>
<feature type="transmembrane region" description="Helical" evidence="8">
    <location>
        <begin position="791"/>
        <end position="812"/>
    </location>
</feature>
<feature type="compositionally biased region" description="Polar residues" evidence="7">
    <location>
        <begin position="575"/>
        <end position="589"/>
    </location>
</feature>
<dbReference type="EMBL" id="LK052889">
    <property type="protein sequence ID" value="CDR40006.1"/>
    <property type="molecule type" value="Genomic_DNA"/>
</dbReference>
<evidence type="ECO:0000259" key="9">
    <source>
        <dbReference type="Pfam" id="PF06738"/>
    </source>
</evidence>
<feature type="domain" description="Threonine/serine exporter-like N-terminal" evidence="9">
    <location>
        <begin position="635"/>
        <end position="877"/>
    </location>
</feature>
<evidence type="ECO:0000256" key="5">
    <source>
        <dbReference type="ARBA" id="ARBA00023136"/>
    </source>
</evidence>
<evidence type="ECO:0000256" key="1">
    <source>
        <dbReference type="ARBA" id="ARBA00004141"/>
    </source>
</evidence>
<feature type="domain" description="Threonine/Serine exporter ThrE" evidence="10">
    <location>
        <begin position="901"/>
        <end position="1042"/>
    </location>
</feature>
<evidence type="ECO:0000256" key="3">
    <source>
        <dbReference type="ARBA" id="ARBA00022692"/>
    </source>
</evidence>
<feature type="compositionally biased region" description="Polar residues" evidence="7">
    <location>
        <begin position="304"/>
        <end position="318"/>
    </location>
</feature>
<keyword evidence="4 8" id="KW-1133">Transmembrane helix</keyword>
<dbReference type="OrthoDB" id="413008at2759"/>
<feature type="compositionally biased region" description="Basic and acidic residues" evidence="7">
    <location>
        <begin position="210"/>
        <end position="225"/>
    </location>
</feature>
<feature type="region of interest" description="Disordered" evidence="7">
    <location>
        <begin position="547"/>
        <end position="600"/>
    </location>
</feature>
<protein>
    <recommendedName>
        <fullName evidence="2">Pheromone-regulated membrane protein 10</fullName>
    </recommendedName>
</protein>
<evidence type="ECO:0000256" key="6">
    <source>
        <dbReference type="ARBA" id="ARBA00034125"/>
    </source>
</evidence>
<proteinExistence type="inferred from homology"/>
<comment type="similarity">
    <text evidence="6">Belongs to the ThrE exporter (TC 2.A.79) family.</text>
</comment>
<feature type="region of interest" description="Disordered" evidence="7">
    <location>
        <begin position="405"/>
        <end position="437"/>
    </location>
</feature>
<gene>
    <name evidence="11" type="ORF">CYFA0S_04e01508g</name>
</gene>
<keyword evidence="3 8" id="KW-0812">Transmembrane</keyword>
<feature type="region of interest" description="Disordered" evidence="7">
    <location>
        <begin position="63"/>
        <end position="322"/>
    </location>
</feature>
<evidence type="ECO:0000256" key="7">
    <source>
        <dbReference type="SAM" id="MobiDB-lite"/>
    </source>
</evidence>
<dbReference type="AlphaFoldDB" id="A0A061AXC6"/>
<dbReference type="InterPro" id="IPR051361">
    <property type="entry name" value="ThrE/Ser_Exporter"/>
</dbReference>
<dbReference type="Pfam" id="PF12821">
    <property type="entry name" value="ThrE_2"/>
    <property type="match status" value="1"/>
</dbReference>
<evidence type="ECO:0000259" key="10">
    <source>
        <dbReference type="Pfam" id="PF12821"/>
    </source>
</evidence>
<dbReference type="InterPro" id="IPR010619">
    <property type="entry name" value="ThrE-like_N"/>
</dbReference>
<name>A0A061AXC6_CYBFA</name>
<feature type="compositionally biased region" description="Low complexity" evidence="7">
    <location>
        <begin position="23"/>
        <end position="33"/>
    </location>
</feature>
<feature type="transmembrane region" description="Helical" evidence="8">
    <location>
        <begin position="819"/>
        <end position="838"/>
    </location>
</feature>
<feature type="compositionally biased region" description="Low complexity" evidence="7">
    <location>
        <begin position="552"/>
        <end position="566"/>
    </location>
</feature>
<feature type="transmembrane region" description="Helical" evidence="8">
    <location>
        <begin position="950"/>
        <end position="969"/>
    </location>
</feature>
<evidence type="ECO:0000256" key="2">
    <source>
        <dbReference type="ARBA" id="ARBA00019535"/>
    </source>
</evidence>
<accession>A0A061AXC6</accession>
<feature type="transmembrane region" description="Helical" evidence="8">
    <location>
        <begin position="768"/>
        <end position="785"/>
    </location>
</feature>
<feature type="compositionally biased region" description="Basic and acidic residues" evidence="7">
    <location>
        <begin position="173"/>
        <end position="194"/>
    </location>
</feature>
<feature type="region of interest" description="Disordered" evidence="7">
    <location>
        <begin position="356"/>
        <end position="389"/>
    </location>
</feature>
<dbReference type="VEuPathDB" id="FungiDB:BON22_2328"/>
<feature type="compositionally biased region" description="Polar residues" evidence="7">
    <location>
        <begin position="1"/>
        <end position="15"/>
    </location>
</feature>